<name>A0A9W9THU1_PENCI</name>
<comment type="caution">
    <text evidence="1">The sequence shown here is derived from an EMBL/GenBank/DDBJ whole genome shotgun (WGS) entry which is preliminary data.</text>
</comment>
<evidence type="ECO:0000313" key="2">
    <source>
        <dbReference type="Proteomes" id="UP001147733"/>
    </source>
</evidence>
<protein>
    <submittedName>
        <fullName evidence="1">Uncharacterized protein</fullName>
    </submittedName>
</protein>
<dbReference type="EMBL" id="JAPQKT010000009">
    <property type="protein sequence ID" value="KAJ5221870.1"/>
    <property type="molecule type" value="Genomic_DNA"/>
</dbReference>
<dbReference type="RefSeq" id="XP_056496793.1">
    <property type="nucleotide sequence ID" value="XM_056649662.1"/>
</dbReference>
<gene>
    <name evidence="1" type="ORF">N7469_010757</name>
</gene>
<reference evidence="1" key="1">
    <citation type="submission" date="2022-11" db="EMBL/GenBank/DDBJ databases">
        <authorList>
            <person name="Petersen C."/>
        </authorList>
    </citation>
    <scope>NUCLEOTIDE SEQUENCE</scope>
    <source>
        <strain evidence="1">IBT 23319</strain>
    </source>
</reference>
<keyword evidence="2" id="KW-1185">Reference proteome</keyword>
<dbReference type="OrthoDB" id="76567at2759"/>
<reference evidence="1" key="2">
    <citation type="journal article" date="2023" name="IMA Fungus">
        <title>Comparative genomic study of the Penicillium genus elucidates a diverse pangenome and 15 lateral gene transfer events.</title>
        <authorList>
            <person name="Petersen C."/>
            <person name="Sorensen T."/>
            <person name="Nielsen M.R."/>
            <person name="Sondergaard T.E."/>
            <person name="Sorensen J.L."/>
            <person name="Fitzpatrick D.A."/>
            <person name="Frisvad J.C."/>
            <person name="Nielsen K.L."/>
        </authorList>
    </citation>
    <scope>NUCLEOTIDE SEQUENCE</scope>
    <source>
        <strain evidence="1">IBT 23319</strain>
    </source>
</reference>
<dbReference type="GeneID" id="81388829"/>
<dbReference type="Proteomes" id="UP001147733">
    <property type="component" value="Unassembled WGS sequence"/>
</dbReference>
<proteinExistence type="predicted"/>
<dbReference type="AlphaFoldDB" id="A0A9W9THU1"/>
<organism evidence="1 2">
    <name type="scientific">Penicillium citrinum</name>
    <dbReference type="NCBI Taxonomy" id="5077"/>
    <lineage>
        <taxon>Eukaryota</taxon>
        <taxon>Fungi</taxon>
        <taxon>Dikarya</taxon>
        <taxon>Ascomycota</taxon>
        <taxon>Pezizomycotina</taxon>
        <taxon>Eurotiomycetes</taxon>
        <taxon>Eurotiomycetidae</taxon>
        <taxon>Eurotiales</taxon>
        <taxon>Aspergillaceae</taxon>
        <taxon>Penicillium</taxon>
    </lineage>
</organism>
<sequence length="279" mass="32156">MMSFEDFLPSATPRYRYKDYRECVRLLEKEYDKLDHEEDPLESAYNPYCIMEIDERSFLECFVNSGDNSLTLSWEIYDHAYQSALLRMESTEHATAAGAFDQIFSAWTWTESNQSLASTRTRSVRGVTRTKRADISWTPKNMPAGRSEWPTVVGEVAWSEPRSKLRADMEFWLTGPASPVNVAITISVLRGRILIERWKSLNDRPPTPTQKIEIIRNPKLGCPQVTGQLEIEFSEVFLRDPKPATGERNFILTTADMRKLADDVWAFQYKPKPDKKAAQ</sequence>
<evidence type="ECO:0000313" key="1">
    <source>
        <dbReference type="EMBL" id="KAJ5221870.1"/>
    </source>
</evidence>
<accession>A0A9W9THU1</accession>